<dbReference type="GeneID" id="91342185"/>
<sequence>MSMEFIGIDPNTDRDHCPTVWVDVEAQEILFQGWKPVSATTTAECEATSPANGPMPTSEALVRIPARMVPLIREACDAVERAGLR</sequence>
<evidence type="ECO:0000313" key="1">
    <source>
        <dbReference type="EMBL" id="WUX54806.1"/>
    </source>
</evidence>
<gene>
    <name evidence="1" type="ORF">OG442_26450</name>
</gene>
<reference evidence="1" key="1">
    <citation type="submission" date="2022-10" db="EMBL/GenBank/DDBJ databases">
        <title>The complete genomes of actinobacterial strains from the NBC collection.</title>
        <authorList>
            <person name="Joergensen T.S."/>
            <person name="Alvarez Arevalo M."/>
            <person name="Sterndorff E.B."/>
            <person name="Faurdal D."/>
            <person name="Vuksanovic O."/>
            <person name="Mourched A.-S."/>
            <person name="Charusanti P."/>
            <person name="Shaw S."/>
            <person name="Blin K."/>
            <person name="Weber T."/>
        </authorList>
    </citation>
    <scope>NUCLEOTIDE SEQUENCE</scope>
    <source>
        <strain evidence="1">NBC_01432</strain>
    </source>
</reference>
<dbReference type="RefSeq" id="WP_329078519.1">
    <property type="nucleotide sequence ID" value="NZ_CP109389.1"/>
</dbReference>
<protein>
    <submittedName>
        <fullName evidence="1">Uncharacterized protein</fullName>
    </submittedName>
</protein>
<name>A0ABZ2A809_STRNV</name>
<organism evidence="1 2">
    <name type="scientific">Streptomyces niveus</name>
    <name type="common">Streptomyces spheroides</name>
    <dbReference type="NCBI Taxonomy" id="193462"/>
    <lineage>
        <taxon>Bacteria</taxon>
        <taxon>Bacillati</taxon>
        <taxon>Actinomycetota</taxon>
        <taxon>Actinomycetes</taxon>
        <taxon>Kitasatosporales</taxon>
        <taxon>Streptomycetaceae</taxon>
        <taxon>Streptomyces</taxon>
    </lineage>
</organism>
<accession>A0ABZ2A809</accession>
<keyword evidence="2" id="KW-1185">Reference proteome</keyword>
<proteinExistence type="predicted"/>
<dbReference type="EMBL" id="CP109495">
    <property type="protein sequence ID" value="WUX54806.1"/>
    <property type="molecule type" value="Genomic_DNA"/>
</dbReference>
<dbReference type="Proteomes" id="UP001432209">
    <property type="component" value="Chromosome"/>
</dbReference>
<evidence type="ECO:0000313" key="2">
    <source>
        <dbReference type="Proteomes" id="UP001432209"/>
    </source>
</evidence>